<dbReference type="InterPro" id="IPR032567">
    <property type="entry name" value="RTL1-rel"/>
</dbReference>
<keyword evidence="1" id="KW-1133">Transmembrane helix</keyword>
<sequence>MIYIVPSKILFDTGDLHLFTAESLVRRLILEVFPDAVLLEVMMPNGSFLQTRDRCMVPMQFVEAEIVVEALLHLFAAFDLILGMDWLSVVNAKINCRDKLIQFEGPNQIDVTFQSMKGVVILIISFVKAVRCINKGCETFLVLMNAEAKVNLLKVPVVLEFPDVFLEGLPGAPPTREIDFQINLLPRATLVAKSPYRMAPREFVELKVQVLYLGFICLSTSPWSAPVLFVKKKDGSLRLCIDYRELNKLTVKNK</sequence>
<keyword evidence="1" id="KW-0812">Transmembrane</keyword>
<dbReference type="EMBL" id="JBBWWQ010000012">
    <property type="protein sequence ID" value="KAK8934927.1"/>
    <property type="molecule type" value="Genomic_DNA"/>
</dbReference>
<reference evidence="2 3" key="1">
    <citation type="journal article" date="2022" name="Nat. Plants">
        <title>Genomes of leafy and leafless Platanthera orchids illuminate the evolution of mycoheterotrophy.</title>
        <authorList>
            <person name="Li M.H."/>
            <person name="Liu K.W."/>
            <person name="Li Z."/>
            <person name="Lu H.C."/>
            <person name="Ye Q.L."/>
            <person name="Zhang D."/>
            <person name="Wang J.Y."/>
            <person name="Li Y.F."/>
            <person name="Zhong Z.M."/>
            <person name="Liu X."/>
            <person name="Yu X."/>
            <person name="Liu D.K."/>
            <person name="Tu X.D."/>
            <person name="Liu B."/>
            <person name="Hao Y."/>
            <person name="Liao X.Y."/>
            <person name="Jiang Y.T."/>
            <person name="Sun W.H."/>
            <person name="Chen J."/>
            <person name="Chen Y.Q."/>
            <person name="Ai Y."/>
            <person name="Zhai J.W."/>
            <person name="Wu S.S."/>
            <person name="Zhou Z."/>
            <person name="Hsiao Y.Y."/>
            <person name="Wu W.L."/>
            <person name="Chen Y.Y."/>
            <person name="Lin Y.F."/>
            <person name="Hsu J.L."/>
            <person name="Li C.Y."/>
            <person name="Wang Z.W."/>
            <person name="Zhao X."/>
            <person name="Zhong W.Y."/>
            <person name="Ma X.K."/>
            <person name="Ma L."/>
            <person name="Huang J."/>
            <person name="Chen G.Z."/>
            <person name="Huang M.Z."/>
            <person name="Huang L."/>
            <person name="Peng D.H."/>
            <person name="Luo Y.B."/>
            <person name="Zou S.Q."/>
            <person name="Chen S.P."/>
            <person name="Lan S."/>
            <person name="Tsai W.C."/>
            <person name="Van de Peer Y."/>
            <person name="Liu Z.J."/>
        </authorList>
    </citation>
    <scope>NUCLEOTIDE SEQUENCE [LARGE SCALE GENOMIC DNA]</scope>
    <source>
        <strain evidence="2">Lor287</strain>
    </source>
</reference>
<dbReference type="SUPFAM" id="SSF56672">
    <property type="entry name" value="DNA/RNA polymerases"/>
    <property type="match status" value="1"/>
</dbReference>
<evidence type="ECO:0000256" key="1">
    <source>
        <dbReference type="SAM" id="Phobius"/>
    </source>
</evidence>
<organism evidence="2 3">
    <name type="scientific">Platanthera zijinensis</name>
    <dbReference type="NCBI Taxonomy" id="2320716"/>
    <lineage>
        <taxon>Eukaryota</taxon>
        <taxon>Viridiplantae</taxon>
        <taxon>Streptophyta</taxon>
        <taxon>Embryophyta</taxon>
        <taxon>Tracheophyta</taxon>
        <taxon>Spermatophyta</taxon>
        <taxon>Magnoliopsida</taxon>
        <taxon>Liliopsida</taxon>
        <taxon>Asparagales</taxon>
        <taxon>Orchidaceae</taxon>
        <taxon>Orchidoideae</taxon>
        <taxon>Orchideae</taxon>
        <taxon>Orchidinae</taxon>
        <taxon>Platanthera</taxon>
    </lineage>
</organism>
<dbReference type="Gene3D" id="2.40.70.10">
    <property type="entry name" value="Acid Proteases"/>
    <property type="match status" value="1"/>
</dbReference>
<accession>A0AAP0BB08</accession>
<dbReference type="Gene3D" id="3.10.10.10">
    <property type="entry name" value="HIV Type 1 Reverse Transcriptase, subunit A, domain 1"/>
    <property type="match status" value="1"/>
</dbReference>
<dbReference type="PANTHER" id="PTHR15503">
    <property type="entry name" value="LDOC1 RELATED"/>
    <property type="match status" value="1"/>
</dbReference>
<protein>
    <submittedName>
        <fullName evidence="2">Uncharacterized protein</fullName>
    </submittedName>
</protein>
<keyword evidence="1" id="KW-0472">Membrane</keyword>
<dbReference type="PANTHER" id="PTHR15503:SF45">
    <property type="entry name" value="RNA-DIRECTED DNA POLYMERASE HOMOLOG"/>
    <property type="match status" value="1"/>
</dbReference>
<comment type="caution">
    <text evidence="2">The sequence shown here is derived from an EMBL/GenBank/DDBJ whole genome shotgun (WGS) entry which is preliminary data.</text>
</comment>
<evidence type="ECO:0000313" key="3">
    <source>
        <dbReference type="Proteomes" id="UP001418222"/>
    </source>
</evidence>
<evidence type="ECO:0000313" key="2">
    <source>
        <dbReference type="EMBL" id="KAK8934927.1"/>
    </source>
</evidence>
<gene>
    <name evidence="2" type="ORF">KSP39_PZI014534</name>
</gene>
<dbReference type="InterPro" id="IPR043502">
    <property type="entry name" value="DNA/RNA_pol_sf"/>
</dbReference>
<keyword evidence="3" id="KW-1185">Reference proteome</keyword>
<dbReference type="CDD" id="cd00303">
    <property type="entry name" value="retropepsin_like"/>
    <property type="match status" value="1"/>
</dbReference>
<dbReference type="Pfam" id="PF08284">
    <property type="entry name" value="RVP_2"/>
    <property type="match status" value="1"/>
</dbReference>
<name>A0AAP0BB08_9ASPA</name>
<dbReference type="Proteomes" id="UP001418222">
    <property type="component" value="Unassembled WGS sequence"/>
</dbReference>
<proteinExistence type="predicted"/>
<feature type="transmembrane region" description="Helical" evidence="1">
    <location>
        <begin position="210"/>
        <end position="230"/>
    </location>
</feature>
<dbReference type="AlphaFoldDB" id="A0AAP0BB08"/>
<dbReference type="InterPro" id="IPR021109">
    <property type="entry name" value="Peptidase_aspartic_dom_sf"/>
</dbReference>